<evidence type="ECO:0000256" key="4">
    <source>
        <dbReference type="ARBA" id="ARBA00022989"/>
    </source>
</evidence>
<accession>A0AAV5UK36</accession>
<proteinExistence type="inferred from homology"/>
<dbReference type="Gene3D" id="1.20.1250.20">
    <property type="entry name" value="MFS general substrate transporter like domains"/>
    <property type="match status" value="1"/>
</dbReference>
<gene>
    <name evidence="9" type="ORF">PENTCL1PPCAC_28990</name>
</gene>
<dbReference type="InterPro" id="IPR044770">
    <property type="entry name" value="MFS_spinster-like"/>
</dbReference>
<dbReference type="Proteomes" id="UP001432027">
    <property type="component" value="Unassembled WGS sequence"/>
</dbReference>
<dbReference type="SUPFAM" id="SSF103473">
    <property type="entry name" value="MFS general substrate transporter"/>
    <property type="match status" value="1"/>
</dbReference>
<organism evidence="9 10">
    <name type="scientific">Pristionchus entomophagus</name>
    <dbReference type="NCBI Taxonomy" id="358040"/>
    <lineage>
        <taxon>Eukaryota</taxon>
        <taxon>Metazoa</taxon>
        <taxon>Ecdysozoa</taxon>
        <taxon>Nematoda</taxon>
        <taxon>Chromadorea</taxon>
        <taxon>Rhabditida</taxon>
        <taxon>Rhabditina</taxon>
        <taxon>Diplogasteromorpha</taxon>
        <taxon>Diplogasteroidea</taxon>
        <taxon>Neodiplogasteridae</taxon>
        <taxon>Pristionchus</taxon>
    </lineage>
</organism>
<reference evidence="9" key="1">
    <citation type="submission" date="2023-10" db="EMBL/GenBank/DDBJ databases">
        <title>Genome assembly of Pristionchus species.</title>
        <authorList>
            <person name="Yoshida K."/>
            <person name="Sommer R.J."/>
        </authorList>
    </citation>
    <scope>NUCLEOTIDE SEQUENCE</scope>
    <source>
        <strain evidence="9">RS0144</strain>
    </source>
</reference>
<feature type="transmembrane region" description="Helical" evidence="7">
    <location>
        <begin position="282"/>
        <end position="302"/>
    </location>
</feature>
<name>A0AAV5UK36_9BILA</name>
<feature type="transmembrane region" description="Helical" evidence="7">
    <location>
        <begin position="116"/>
        <end position="141"/>
    </location>
</feature>
<feature type="transmembrane region" description="Helical" evidence="7">
    <location>
        <begin position="431"/>
        <end position="453"/>
    </location>
</feature>
<feature type="non-terminal residue" evidence="9">
    <location>
        <position position="1"/>
    </location>
</feature>
<evidence type="ECO:0000313" key="10">
    <source>
        <dbReference type="Proteomes" id="UP001432027"/>
    </source>
</evidence>
<dbReference type="PROSITE" id="PS50850">
    <property type="entry name" value="MFS"/>
    <property type="match status" value="1"/>
</dbReference>
<dbReference type="PANTHER" id="PTHR23505">
    <property type="entry name" value="SPINSTER"/>
    <property type="match status" value="1"/>
</dbReference>
<evidence type="ECO:0000259" key="8">
    <source>
        <dbReference type="PROSITE" id="PS50850"/>
    </source>
</evidence>
<feature type="transmembrane region" description="Helical" evidence="7">
    <location>
        <begin position="91"/>
        <end position="110"/>
    </location>
</feature>
<keyword evidence="10" id="KW-1185">Reference proteome</keyword>
<dbReference type="EMBL" id="BTSX01000006">
    <property type="protein sequence ID" value="GMT06816.1"/>
    <property type="molecule type" value="Genomic_DNA"/>
</dbReference>
<dbReference type="InterPro" id="IPR011701">
    <property type="entry name" value="MFS"/>
</dbReference>
<comment type="caution">
    <text evidence="9">The sequence shown here is derived from an EMBL/GenBank/DDBJ whole genome shotgun (WGS) entry which is preliminary data.</text>
</comment>
<sequence length="489" mass="54481">PLDSRVHASCLGVLMDSQPRWRKIVSVSLFALLATVNVADRFCIAGILPQVQPYYDINDSQAGLLQTVFILAYVVFSLLATFIGDRFNRKLILVMANVSWTLLMIASSFIPANMFWLFLLLRSLSACGNAISFGVAVPMIGDLYQNDSSSRGYALMAFYWSLPVGSSGGILVASVISQYVDWEWVLRLWPALSTLLLILIYIFVQDSRKVEASRLTLRDVWEDLKIVFQVKSFVLTIIGQALNDMCIVSQVWWKTLLVEEAMEFQSNTTAEQVFHGQSFDVVQTYLGIVVVLCGVFGSLFAIWISQSWKDGRHIFSRVQTSLAFPLVATIGSLIAVPTMVWMPYSMTIDVWLVYFLNGFDQFMPAGNNVIAAEIVMEVIPPSRRATATSMLYVIAYLIGDCPGPYIVGAISDALRASSDDAEVRFYSLTHALFVTSSLFLPTAIVFAAAAYFLKRERIATNEDTNRLQLYDDQLQAESDESTAGFDAKL</sequence>
<feature type="transmembrane region" description="Helical" evidence="7">
    <location>
        <begin position="391"/>
        <end position="411"/>
    </location>
</feature>
<feature type="transmembrane region" description="Helical" evidence="7">
    <location>
        <begin position="153"/>
        <end position="176"/>
    </location>
</feature>
<evidence type="ECO:0000256" key="2">
    <source>
        <dbReference type="ARBA" id="ARBA00022448"/>
    </source>
</evidence>
<dbReference type="Pfam" id="PF07690">
    <property type="entry name" value="MFS_1"/>
    <property type="match status" value="1"/>
</dbReference>
<dbReference type="InterPro" id="IPR020846">
    <property type="entry name" value="MFS_dom"/>
</dbReference>
<evidence type="ECO:0000256" key="5">
    <source>
        <dbReference type="ARBA" id="ARBA00023136"/>
    </source>
</evidence>
<dbReference type="InterPro" id="IPR036259">
    <property type="entry name" value="MFS_trans_sf"/>
</dbReference>
<feature type="transmembrane region" description="Helical" evidence="7">
    <location>
        <begin position="63"/>
        <end position="84"/>
    </location>
</feature>
<keyword evidence="2" id="KW-0813">Transport</keyword>
<keyword evidence="5 7" id="KW-0472">Membrane</keyword>
<keyword evidence="4 7" id="KW-1133">Transmembrane helix</keyword>
<feature type="domain" description="Major facilitator superfamily (MFS) profile" evidence="8">
    <location>
        <begin position="26"/>
        <end position="458"/>
    </location>
</feature>
<evidence type="ECO:0000256" key="1">
    <source>
        <dbReference type="ARBA" id="ARBA00004141"/>
    </source>
</evidence>
<keyword evidence="3 7" id="KW-0812">Transmembrane</keyword>
<dbReference type="GO" id="GO:0016020">
    <property type="term" value="C:membrane"/>
    <property type="evidence" value="ECO:0007669"/>
    <property type="project" value="UniProtKB-SubCell"/>
</dbReference>
<comment type="similarity">
    <text evidence="6">Belongs to the major facilitator superfamily. Spinster (TC 2.A.1.49) family.</text>
</comment>
<evidence type="ECO:0000256" key="6">
    <source>
        <dbReference type="ARBA" id="ARBA00024338"/>
    </source>
</evidence>
<dbReference type="CDD" id="cd17328">
    <property type="entry name" value="MFS_spinster_like"/>
    <property type="match status" value="1"/>
</dbReference>
<dbReference type="PANTHER" id="PTHR23505:SF79">
    <property type="entry name" value="PROTEIN SPINSTER"/>
    <property type="match status" value="1"/>
</dbReference>
<feature type="transmembrane region" description="Helical" evidence="7">
    <location>
        <begin position="24"/>
        <end position="48"/>
    </location>
</feature>
<dbReference type="GO" id="GO:0022857">
    <property type="term" value="F:transmembrane transporter activity"/>
    <property type="evidence" value="ECO:0007669"/>
    <property type="project" value="InterPro"/>
</dbReference>
<feature type="transmembrane region" description="Helical" evidence="7">
    <location>
        <begin position="188"/>
        <end position="204"/>
    </location>
</feature>
<dbReference type="AlphaFoldDB" id="A0AAV5UK36"/>
<comment type="subcellular location">
    <subcellularLocation>
        <location evidence="1">Membrane</location>
        <topology evidence="1">Multi-pass membrane protein</topology>
    </subcellularLocation>
</comment>
<evidence type="ECO:0000313" key="9">
    <source>
        <dbReference type="EMBL" id="GMT06816.1"/>
    </source>
</evidence>
<protein>
    <recommendedName>
        <fullName evidence="8">Major facilitator superfamily (MFS) profile domain-containing protein</fullName>
    </recommendedName>
</protein>
<feature type="transmembrane region" description="Helical" evidence="7">
    <location>
        <begin position="322"/>
        <end position="342"/>
    </location>
</feature>
<evidence type="ECO:0000256" key="7">
    <source>
        <dbReference type="SAM" id="Phobius"/>
    </source>
</evidence>
<evidence type="ECO:0000256" key="3">
    <source>
        <dbReference type="ARBA" id="ARBA00022692"/>
    </source>
</evidence>